<comment type="caution">
    <text evidence="5">The sequence shown here is derived from an EMBL/GenBank/DDBJ whole genome shotgun (WGS) entry which is preliminary data.</text>
</comment>
<dbReference type="InterPro" id="IPR014729">
    <property type="entry name" value="Rossmann-like_a/b/a_fold"/>
</dbReference>
<dbReference type="SUPFAM" id="SSF52402">
    <property type="entry name" value="Adenine nucleotide alpha hydrolases-like"/>
    <property type="match status" value="1"/>
</dbReference>
<dbReference type="GO" id="GO:0006529">
    <property type="term" value="P:asparagine biosynthetic process"/>
    <property type="evidence" value="ECO:0007669"/>
    <property type="project" value="InterPro"/>
</dbReference>
<dbReference type="Proteomes" id="UP000570166">
    <property type="component" value="Unassembled WGS sequence"/>
</dbReference>
<dbReference type="SUPFAM" id="SSF56235">
    <property type="entry name" value="N-terminal nucleophile aminohydrolases (Ntn hydrolases)"/>
    <property type="match status" value="1"/>
</dbReference>
<dbReference type="AlphaFoldDB" id="A0A838L558"/>
<evidence type="ECO:0000256" key="3">
    <source>
        <dbReference type="ARBA" id="ARBA00048741"/>
    </source>
</evidence>
<organism evidence="5 6">
    <name type="scientific">Sphingomonas chungangi</name>
    <dbReference type="NCBI Taxonomy" id="2683589"/>
    <lineage>
        <taxon>Bacteria</taxon>
        <taxon>Pseudomonadati</taxon>
        <taxon>Pseudomonadota</taxon>
        <taxon>Alphaproteobacteria</taxon>
        <taxon>Sphingomonadales</taxon>
        <taxon>Sphingomonadaceae</taxon>
        <taxon>Sphingomonas</taxon>
    </lineage>
</organism>
<evidence type="ECO:0000256" key="2">
    <source>
        <dbReference type="ARBA" id="ARBA00012737"/>
    </source>
</evidence>
<dbReference type="PANTHER" id="PTHR43284">
    <property type="entry name" value="ASPARAGINE SYNTHETASE (GLUTAMINE-HYDROLYZING)"/>
    <property type="match status" value="1"/>
</dbReference>
<keyword evidence="6" id="KW-1185">Reference proteome</keyword>
<comment type="pathway">
    <text evidence="1">Amino-acid biosynthesis; L-asparagine biosynthesis; L-asparagine from L-aspartate (L-Gln route): step 1/1.</text>
</comment>
<gene>
    <name evidence="5" type="ORF">HZF05_11005</name>
</gene>
<dbReference type="EMBL" id="JACEIB010000006">
    <property type="protein sequence ID" value="MBA2934623.1"/>
    <property type="molecule type" value="Genomic_DNA"/>
</dbReference>
<dbReference type="RefSeq" id="WP_160366080.1">
    <property type="nucleotide sequence ID" value="NZ_JACEIB010000006.1"/>
</dbReference>
<proteinExistence type="predicted"/>
<evidence type="ECO:0000256" key="1">
    <source>
        <dbReference type="ARBA" id="ARBA00005187"/>
    </source>
</evidence>
<dbReference type="InterPro" id="IPR051786">
    <property type="entry name" value="ASN_synthetase/amidase"/>
</dbReference>
<evidence type="ECO:0000259" key="4">
    <source>
        <dbReference type="Pfam" id="PF00733"/>
    </source>
</evidence>
<accession>A0A838L558</accession>
<name>A0A838L558_9SPHN</name>
<evidence type="ECO:0000313" key="6">
    <source>
        <dbReference type="Proteomes" id="UP000570166"/>
    </source>
</evidence>
<sequence length="583" mass="64344">MRYLIVIGLHAGACDHFHESCVGPETGRDLPPVVSRYPDCVVRCDGTDVIALPGDNGTILGTAFSEGRLIRSGDEISRGRAIVFSESEGRAIVDRLWGHYIAILPAPRGRGNLLLRSPMGALGCYFVLRESCLLASNDPALLQQAMAVKLEVDWVGVAAHLLVAPVRPDQTALAGVTELTGGDMLRAGKGEFSRHHVWSPWQFATRDQEPSNAESDHLRSVISESIQCQASRFDNILLTLSGGLDSSIVAASLKAAKSNFSAVTFTTTDASGDEHFYAEQVCTHLETRLYKRHRNVDGVDVSKSHASHLPRPLARSFSQESSRIMSTLARELGVDAFFGGGAGDNVFGYQTSVAPLVDRVRREGLRAGAQTASDLAAMTQVSVPAIWRKAVARLIGRRNSFRLPFNAALLMPDVVADGIERCKHDWLEPHATALPGQAGQVALLHFALNYLEGFDHERAMPNVFPLLSQPIVELCLSIPSWAWFGGGWNRVPARHAFRDQLPSDIIWRQSKGMPDSFAVEIFERYFETMRDMLLNGHLAREQIVVRSEVESAFRRCRIPRGSEFWRLMALVDVEAWLGDRMLR</sequence>
<evidence type="ECO:0000313" key="5">
    <source>
        <dbReference type="EMBL" id="MBA2934623.1"/>
    </source>
</evidence>
<protein>
    <recommendedName>
        <fullName evidence="2">asparagine synthase (glutamine-hydrolyzing)</fullName>
        <ecNumber evidence="2">6.3.5.4</ecNumber>
    </recommendedName>
</protein>
<dbReference type="InterPro" id="IPR029055">
    <property type="entry name" value="Ntn_hydrolases_N"/>
</dbReference>
<reference evidence="5 6" key="1">
    <citation type="submission" date="2020-07" db="EMBL/GenBank/DDBJ databases">
        <authorList>
            <person name="Sun Q."/>
        </authorList>
    </citation>
    <scope>NUCLEOTIDE SEQUENCE [LARGE SCALE GENOMIC DNA]</scope>
    <source>
        <strain evidence="5 6">CGMCC 1.13654</strain>
    </source>
</reference>
<dbReference type="PANTHER" id="PTHR43284:SF1">
    <property type="entry name" value="ASPARAGINE SYNTHETASE"/>
    <property type="match status" value="1"/>
</dbReference>
<dbReference type="InterPro" id="IPR001962">
    <property type="entry name" value="Asn_synthase"/>
</dbReference>
<dbReference type="Gene3D" id="3.40.50.620">
    <property type="entry name" value="HUPs"/>
    <property type="match status" value="2"/>
</dbReference>
<dbReference type="GO" id="GO:0004066">
    <property type="term" value="F:asparagine synthase (glutamine-hydrolyzing) activity"/>
    <property type="evidence" value="ECO:0007669"/>
    <property type="project" value="UniProtKB-EC"/>
</dbReference>
<dbReference type="EC" id="6.3.5.4" evidence="2"/>
<dbReference type="Pfam" id="PF00733">
    <property type="entry name" value="Asn_synthase"/>
    <property type="match status" value="1"/>
</dbReference>
<feature type="domain" description="Asparagine synthetase" evidence="4">
    <location>
        <begin position="218"/>
        <end position="577"/>
    </location>
</feature>
<comment type="catalytic activity">
    <reaction evidence="3">
        <text>L-aspartate + L-glutamine + ATP + H2O = L-asparagine + L-glutamate + AMP + diphosphate + H(+)</text>
        <dbReference type="Rhea" id="RHEA:12228"/>
        <dbReference type="ChEBI" id="CHEBI:15377"/>
        <dbReference type="ChEBI" id="CHEBI:15378"/>
        <dbReference type="ChEBI" id="CHEBI:29985"/>
        <dbReference type="ChEBI" id="CHEBI:29991"/>
        <dbReference type="ChEBI" id="CHEBI:30616"/>
        <dbReference type="ChEBI" id="CHEBI:33019"/>
        <dbReference type="ChEBI" id="CHEBI:58048"/>
        <dbReference type="ChEBI" id="CHEBI:58359"/>
        <dbReference type="ChEBI" id="CHEBI:456215"/>
        <dbReference type="EC" id="6.3.5.4"/>
    </reaction>
</comment>